<gene>
    <name evidence="2" type="ORF">FIV42_28815</name>
</gene>
<feature type="region of interest" description="Disordered" evidence="1">
    <location>
        <begin position="138"/>
        <end position="199"/>
    </location>
</feature>
<evidence type="ECO:0000256" key="1">
    <source>
        <dbReference type="SAM" id="MobiDB-lite"/>
    </source>
</evidence>
<accession>A0A5B8YCX5</accession>
<dbReference type="OrthoDB" id="5513483at2"/>
<accession>A0A4Y6Q1Z7</accession>
<feature type="compositionally biased region" description="Low complexity" evidence="1">
    <location>
        <begin position="189"/>
        <end position="199"/>
    </location>
</feature>
<evidence type="ECO:0008006" key="4">
    <source>
        <dbReference type="Google" id="ProtNLM"/>
    </source>
</evidence>
<sequence length="199" mass="22102">MMLALAVSVAGSGCEKESTWDEPGPAASFENFLMDWYRGEYETAFETITPEDRQVLTKPLDELEGKLDAQDMPAKADMLVVGRVDNPYDIKDIDLAEPLETKPDKGQKVTLELVYHDGREGEATMIWGGDRWYVDLPLEQKASEPAPKDAQEPKPEGQAADKPEQPSADEETDADGGSLHDQQQHDQQQDAGRQQGEQQ</sequence>
<keyword evidence="3" id="KW-1185">Reference proteome</keyword>
<evidence type="ECO:0000313" key="2">
    <source>
        <dbReference type="EMBL" id="QDG54604.1"/>
    </source>
</evidence>
<feature type="compositionally biased region" description="Basic and acidic residues" evidence="1">
    <location>
        <begin position="146"/>
        <end position="164"/>
    </location>
</feature>
<organism evidence="2 3">
    <name type="scientific">Persicimonas caeni</name>
    <dbReference type="NCBI Taxonomy" id="2292766"/>
    <lineage>
        <taxon>Bacteria</taxon>
        <taxon>Deltaproteobacteria</taxon>
        <taxon>Bradymonadales</taxon>
        <taxon>Bradymonadaceae</taxon>
        <taxon>Persicimonas</taxon>
    </lineage>
</organism>
<dbReference type="EMBL" id="CP041186">
    <property type="protein sequence ID" value="QDG54604.1"/>
    <property type="molecule type" value="Genomic_DNA"/>
</dbReference>
<protein>
    <recommendedName>
        <fullName evidence="4">DUF4878 domain-containing protein</fullName>
    </recommendedName>
</protein>
<dbReference type="AlphaFoldDB" id="A0A4Y6Q1Z7"/>
<dbReference type="RefSeq" id="WP_141201048.1">
    <property type="nucleotide sequence ID" value="NZ_CP041186.1"/>
</dbReference>
<dbReference type="Proteomes" id="UP000315995">
    <property type="component" value="Chromosome"/>
</dbReference>
<reference evidence="2 3" key="1">
    <citation type="submission" date="2019-06" db="EMBL/GenBank/DDBJ databases">
        <title>Persicimonas caeni gen. nov., sp. nov., a predatory bacterium isolated from solar saltern.</title>
        <authorList>
            <person name="Wang S."/>
        </authorList>
    </citation>
    <scope>NUCLEOTIDE SEQUENCE [LARGE SCALE GENOMIC DNA]</scope>
    <source>
        <strain evidence="2 3">YN101</strain>
    </source>
</reference>
<evidence type="ECO:0000313" key="3">
    <source>
        <dbReference type="Proteomes" id="UP000315995"/>
    </source>
</evidence>
<name>A0A4Y6Q1Z7_PERCE</name>
<proteinExistence type="predicted"/>